<evidence type="ECO:0000313" key="3">
    <source>
        <dbReference type="Proteomes" id="UP001257948"/>
    </source>
</evidence>
<sequence>MRVVVREAFKAYINHQPEDFHPGQIIKGDTAVYFLRSHAAVDPADDEAAELAESLRESEEAGGSQVLEPSEPKQAPATGTGGDPTSPPQELDIDASVKDVLAWVGDDRDRAAEVLSLEQAKEHPRSTLVKQLEKTAAGE</sequence>
<proteinExistence type="predicted"/>
<keyword evidence="3" id="KW-1185">Reference proteome</keyword>
<evidence type="ECO:0000313" key="2">
    <source>
        <dbReference type="EMBL" id="MDT7847197.1"/>
    </source>
</evidence>
<reference evidence="3" key="1">
    <citation type="submission" date="2023-07" db="EMBL/GenBank/DDBJ databases">
        <title>Draft genome sequence of the endophytic actinobacterium Streptomyces justiciae WPN32, a potential antibiotic producer.</title>
        <authorList>
            <person name="Yasawong M."/>
            <person name="Pana W."/>
            <person name="Ganta P."/>
            <person name="Santapan N."/>
            <person name="Songngamsuk T."/>
            <person name="Phatcharaharikarn M."/>
            <person name="Kerdtoob S."/>
            <person name="Nantapong N."/>
        </authorList>
    </citation>
    <scope>NUCLEOTIDE SEQUENCE [LARGE SCALE GENOMIC DNA]</scope>
    <source>
        <strain evidence="3">WPN32</strain>
    </source>
</reference>
<feature type="region of interest" description="Disordered" evidence="1">
    <location>
        <begin position="45"/>
        <end position="92"/>
    </location>
</feature>
<feature type="region of interest" description="Disordered" evidence="1">
    <location>
        <begin position="116"/>
        <end position="139"/>
    </location>
</feature>
<dbReference type="Proteomes" id="UP001257948">
    <property type="component" value="Unassembled WGS sequence"/>
</dbReference>
<gene>
    <name evidence="2" type="ORF">RQC66_41395</name>
</gene>
<dbReference type="EMBL" id="JAVTLL010000045">
    <property type="protein sequence ID" value="MDT7847197.1"/>
    <property type="molecule type" value="Genomic_DNA"/>
</dbReference>
<dbReference type="RefSeq" id="WP_314207390.1">
    <property type="nucleotide sequence ID" value="NZ_JAVTLL010000045.1"/>
</dbReference>
<name>A0ABU3M6P4_9ACTN</name>
<organism evidence="2 3">
    <name type="scientific">Streptomyces justiciae</name>
    <dbReference type="NCBI Taxonomy" id="2780140"/>
    <lineage>
        <taxon>Bacteria</taxon>
        <taxon>Bacillati</taxon>
        <taxon>Actinomycetota</taxon>
        <taxon>Actinomycetes</taxon>
        <taxon>Kitasatosporales</taxon>
        <taxon>Streptomycetaceae</taxon>
        <taxon>Streptomyces</taxon>
    </lineage>
</organism>
<comment type="caution">
    <text evidence="2">The sequence shown here is derived from an EMBL/GenBank/DDBJ whole genome shotgun (WGS) entry which is preliminary data.</text>
</comment>
<accession>A0ABU3M6P4</accession>
<evidence type="ECO:0000256" key="1">
    <source>
        <dbReference type="SAM" id="MobiDB-lite"/>
    </source>
</evidence>
<protein>
    <submittedName>
        <fullName evidence="2">Uncharacterized protein</fullName>
    </submittedName>
</protein>